<dbReference type="SUPFAM" id="SSF55186">
    <property type="entry name" value="ThrRS/AlaRS common domain"/>
    <property type="match status" value="1"/>
</dbReference>
<dbReference type="InterPro" id="IPR012676">
    <property type="entry name" value="TGS-like"/>
</dbReference>
<dbReference type="Pfam" id="PF07973">
    <property type="entry name" value="tRNA_SAD"/>
    <property type="match status" value="1"/>
</dbReference>
<dbReference type="GO" id="GO:0006435">
    <property type="term" value="P:threonyl-tRNA aminoacylation"/>
    <property type="evidence" value="ECO:0007669"/>
    <property type="project" value="UniProtKB-UniRule"/>
</dbReference>
<dbReference type="PANTHER" id="PTHR11451">
    <property type="entry name" value="THREONINE-TRNA LIGASE"/>
    <property type="match status" value="1"/>
</dbReference>
<keyword evidence="9 13" id="KW-0694">RNA-binding</keyword>
<dbReference type="SUPFAM" id="SSF81271">
    <property type="entry name" value="TGS-like"/>
    <property type="match status" value="1"/>
</dbReference>
<keyword evidence="10 13" id="KW-0648">Protein biosynthesis</keyword>
<name>A0A0F3N603_9RICK</name>
<comment type="catalytic activity">
    <reaction evidence="12 13">
        <text>tRNA(Thr) + L-threonine + ATP = L-threonyl-tRNA(Thr) + AMP + diphosphate + H(+)</text>
        <dbReference type="Rhea" id="RHEA:24624"/>
        <dbReference type="Rhea" id="RHEA-COMP:9670"/>
        <dbReference type="Rhea" id="RHEA-COMP:9704"/>
        <dbReference type="ChEBI" id="CHEBI:15378"/>
        <dbReference type="ChEBI" id="CHEBI:30616"/>
        <dbReference type="ChEBI" id="CHEBI:33019"/>
        <dbReference type="ChEBI" id="CHEBI:57926"/>
        <dbReference type="ChEBI" id="CHEBI:78442"/>
        <dbReference type="ChEBI" id="CHEBI:78534"/>
        <dbReference type="ChEBI" id="CHEBI:456215"/>
        <dbReference type="EC" id="6.1.1.3"/>
    </reaction>
</comment>
<dbReference type="Gene3D" id="3.40.50.800">
    <property type="entry name" value="Anticodon-binding domain"/>
    <property type="match status" value="1"/>
</dbReference>
<keyword evidence="11 13" id="KW-0030">Aminoacyl-tRNA synthetase</keyword>
<dbReference type="InterPro" id="IPR047246">
    <property type="entry name" value="ThrRS_anticodon"/>
</dbReference>
<feature type="domain" description="Aminoacyl-transfer RNA synthetases class-II family profile" evidence="14">
    <location>
        <begin position="242"/>
        <end position="533"/>
    </location>
</feature>
<protein>
    <recommendedName>
        <fullName evidence="13">Threonine--tRNA ligase</fullName>
        <ecNumber evidence="13">6.1.1.3</ecNumber>
    </recommendedName>
    <alternativeName>
        <fullName evidence="13">Threonyl-tRNA synthetase</fullName>
        <shortName evidence="13">ThrRS</shortName>
    </alternativeName>
</protein>
<accession>A0A0F3N603</accession>
<dbReference type="PROSITE" id="PS50862">
    <property type="entry name" value="AA_TRNA_LIGASE_II"/>
    <property type="match status" value="1"/>
</dbReference>
<dbReference type="FunFam" id="3.30.54.20:FF:000002">
    <property type="entry name" value="Threonine--tRNA ligase"/>
    <property type="match status" value="1"/>
</dbReference>
<dbReference type="Proteomes" id="UP000033546">
    <property type="component" value="Unassembled WGS sequence"/>
</dbReference>
<dbReference type="PANTHER" id="PTHR11451:SF44">
    <property type="entry name" value="THREONINE--TRNA LIGASE, CHLOROPLASTIC_MITOCHONDRIAL 2"/>
    <property type="match status" value="1"/>
</dbReference>
<dbReference type="GO" id="GO:0005737">
    <property type="term" value="C:cytoplasm"/>
    <property type="evidence" value="ECO:0007669"/>
    <property type="project" value="UniProtKB-SubCell"/>
</dbReference>
<evidence type="ECO:0000256" key="5">
    <source>
        <dbReference type="ARBA" id="ARBA00022723"/>
    </source>
</evidence>
<evidence type="ECO:0000256" key="1">
    <source>
        <dbReference type="ARBA" id="ARBA00008226"/>
    </source>
</evidence>
<dbReference type="AlphaFoldDB" id="A0A0F3N603"/>
<dbReference type="InterPro" id="IPR012675">
    <property type="entry name" value="Beta-grasp_dom_sf"/>
</dbReference>
<dbReference type="SMART" id="SM00863">
    <property type="entry name" value="tRNA_SAD"/>
    <property type="match status" value="1"/>
</dbReference>
<dbReference type="SUPFAM" id="SSF52954">
    <property type="entry name" value="Class II aaRS ABD-related"/>
    <property type="match status" value="1"/>
</dbReference>
<evidence type="ECO:0000256" key="2">
    <source>
        <dbReference type="ARBA" id="ARBA00022490"/>
    </source>
</evidence>
<sequence length="633" mass="73233">MINIYFNHNSSKQFYRGVKGHDVVNDLFPELKKQAIAVKVNGESYDLSREITENCTFEVITINSEEALEIIRHDTAHIMAQAVKEIFPDTQITIGPTIKDGFYYDFATNHTFSSDDLEVIEKKMIEIINRNESFIREVWSREEAIKFFSSIGEDYKVKIISNIPSNENITVYKQGNFTDLCRGPHAPSTKTSRAFKLTKVSGSYWQGNSNNERLQRVYGTAWRNEEELKSYLNNLIEIEKRDHRKIGKELELFHIQNEACGQIFWHTKGWTIYRIIEEHIRKKLESNGYIEVKTPILLNKELWEKSGHWDKFRENMFLSEAEDKTLAIKPMNCPCHIQIFNSKIRSYRDLPIRMAEFGTCHRYEASGALHGLMRVRGFTQDDAHIFCTESQVISEALKFCNLLMEVYKDFGFTDILVRFSDRPENRAGSDETWDKAEAALKKSVEAANLSYVLNPGDGAFYGPKLEFVLTDAIGREWQCGTLQMDFVLPERLGAYYIGSDGKKHHPIMLHRAILGTFERFIGILIEHYSGKFPMWLAPIQLSILTISEDATDYANSLKIKAEAHNIRVELDTTNEKINYKIRNHIHKKIPVFWIIGRKEVEENSVSIRYLASNKQYVMHIDKALKTLLTCASI</sequence>
<dbReference type="GO" id="GO:0005524">
    <property type="term" value="F:ATP binding"/>
    <property type="evidence" value="ECO:0007669"/>
    <property type="project" value="UniProtKB-UniRule"/>
</dbReference>
<feature type="domain" description="TGS" evidence="15">
    <location>
        <begin position="1"/>
        <end position="61"/>
    </location>
</feature>
<dbReference type="CDD" id="cd01667">
    <property type="entry name" value="TGS_ThrRS"/>
    <property type="match status" value="1"/>
</dbReference>
<organism evidence="16 17">
    <name type="scientific">Ehrlichia cf. muris str. EmCRT</name>
    <dbReference type="NCBI Taxonomy" id="1359167"/>
    <lineage>
        <taxon>Bacteria</taxon>
        <taxon>Pseudomonadati</taxon>
        <taxon>Pseudomonadota</taxon>
        <taxon>Alphaproteobacteria</taxon>
        <taxon>Rickettsiales</taxon>
        <taxon>Anaplasmataceae</taxon>
        <taxon>Ehrlichia</taxon>
    </lineage>
</organism>
<dbReference type="Gene3D" id="3.10.20.30">
    <property type="match status" value="1"/>
</dbReference>
<evidence type="ECO:0000256" key="9">
    <source>
        <dbReference type="ARBA" id="ARBA00022884"/>
    </source>
</evidence>
<comment type="subcellular location">
    <subcellularLocation>
        <location evidence="13">Cytoplasm</location>
    </subcellularLocation>
</comment>
<dbReference type="HAMAP" id="MF_00184">
    <property type="entry name" value="Thr_tRNA_synth"/>
    <property type="match status" value="1"/>
</dbReference>
<keyword evidence="4 13" id="KW-0436">Ligase</keyword>
<dbReference type="InterPro" id="IPR006195">
    <property type="entry name" value="aa-tRNA-synth_II"/>
</dbReference>
<evidence type="ECO:0000256" key="6">
    <source>
        <dbReference type="ARBA" id="ARBA00022741"/>
    </source>
</evidence>
<reference evidence="16 17" key="1">
    <citation type="submission" date="2015-02" db="EMBL/GenBank/DDBJ databases">
        <title>Genome Sequencing of Rickettsiales.</title>
        <authorList>
            <person name="Daugherty S.C."/>
            <person name="Su Q."/>
            <person name="Abolude K."/>
            <person name="Beier-Sexton M."/>
            <person name="Carlyon J.A."/>
            <person name="Carter R."/>
            <person name="Day N.P."/>
            <person name="Dumler S.J."/>
            <person name="Dyachenko V."/>
            <person name="Godinez A."/>
            <person name="Kurtti T.J."/>
            <person name="Lichay M."/>
            <person name="Mullins K.E."/>
            <person name="Ott S."/>
            <person name="Pappas-Brown V."/>
            <person name="Paris D.H."/>
            <person name="Patel P."/>
            <person name="Richards A.L."/>
            <person name="Sadzewicz L."/>
            <person name="Sears K."/>
            <person name="Seidman D."/>
            <person name="Sengamalay N."/>
            <person name="Stenos J."/>
            <person name="Tallon L.J."/>
            <person name="Vincent G."/>
            <person name="Fraser C.M."/>
            <person name="Munderloh U."/>
            <person name="Dunning-Hotopp J.C."/>
        </authorList>
    </citation>
    <scope>NUCLEOTIDE SEQUENCE [LARGE SCALE GENOMIC DNA]</scope>
    <source>
        <strain evidence="16 17">EmCRT</strain>
    </source>
</reference>
<dbReference type="FunFam" id="3.30.980.10:FF:000005">
    <property type="entry name" value="Threonyl-tRNA synthetase, mitochondrial"/>
    <property type="match status" value="1"/>
</dbReference>
<keyword evidence="6 13" id="KW-0547">Nucleotide-binding</keyword>
<evidence type="ECO:0000259" key="15">
    <source>
        <dbReference type="PROSITE" id="PS51880"/>
    </source>
</evidence>
<dbReference type="GO" id="GO:0000049">
    <property type="term" value="F:tRNA binding"/>
    <property type="evidence" value="ECO:0007669"/>
    <property type="project" value="UniProtKB-KW"/>
</dbReference>
<dbReference type="PATRIC" id="fig|1359167.3.peg.930"/>
<feature type="region of interest" description="Catalytic" evidence="13">
    <location>
        <begin position="242"/>
        <end position="533"/>
    </location>
</feature>
<evidence type="ECO:0000256" key="7">
    <source>
        <dbReference type="ARBA" id="ARBA00022833"/>
    </source>
</evidence>
<dbReference type="Pfam" id="PF03129">
    <property type="entry name" value="HGTP_anticodon"/>
    <property type="match status" value="1"/>
</dbReference>
<dbReference type="Gene3D" id="3.30.930.10">
    <property type="entry name" value="Bira Bifunctional Protein, Domain 2"/>
    <property type="match status" value="1"/>
</dbReference>
<keyword evidence="5 13" id="KW-0479">Metal-binding</keyword>
<dbReference type="Gene3D" id="3.30.980.10">
    <property type="entry name" value="Threonyl-trna Synthetase, Chain A, domain 2"/>
    <property type="match status" value="1"/>
</dbReference>
<dbReference type="InterPro" id="IPR004154">
    <property type="entry name" value="Anticodon-bd"/>
</dbReference>
<dbReference type="CDD" id="cd00860">
    <property type="entry name" value="ThrRS_anticodon"/>
    <property type="match status" value="1"/>
</dbReference>
<comment type="cofactor">
    <cofactor evidence="13">
        <name>Zn(2+)</name>
        <dbReference type="ChEBI" id="CHEBI:29105"/>
    </cofactor>
    <text evidence="13">Binds 1 zinc ion per subunit.</text>
</comment>
<evidence type="ECO:0000256" key="4">
    <source>
        <dbReference type="ARBA" id="ARBA00022598"/>
    </source>
</evidence>
<comment type="caution">
    <text evidence="16">The sequence shown here is derived from an EMBL/GenBank/DDBJ whole genome shotgun (WGS) entry which is preliminary data.</text>
</comment>
<dbReference type="NCBIfam" id="TIGR00418">
    <property type="entry name" value="thrS"/>
    <property type="match status" value="1"/>
</dbReference>
<dbReference type="InterPro" id="IPR036621">
    <property type="entry name" value="Anticodon-bd_dom_sf"/>
</dbReference>
<dbReference type="InterPro" id="IPR004095">
    <property type="entry name" value="TGS"/>
</dbReference>
<feature type="binding site" evidence="13">
    <location>
        <position position="384"/>
    </location>
    <ligand>
        <name>Zn(2+)</name>
        <dbReference type="ChEBI" id="CHEBI:29105"/>
        <note>catalytic</note>
    </ligand>
</feature>
<evidence type="ECO:0000256" key="10">
    <source>
        <dbReference type="ARBA" id="ARBA00022917"/>
    </source>
</evidence>
<dbReference type="GO" id="GO:0004829">
    <property type="term" value="F:threonine-tRNA ligase activity"/>
    <property type="evidence" value="ECO:0007669"/>
    <property type="project" value="UniProtKB-UniRule"/>
</dbReference>
<keyword evidence="7 13" id="KW-0862">Zinc</keyword>
<dbReference type="CDD" id="cd00771">
    <property type="entry name" value="ThrRS_core"/>
    <property type="match status" value="1"/>
</dbReference>
<keyword evidence="3 13" id="KW-0820">tRNA-binding</keyword>
<dbReference type="FunFam" id="3.40.50.800:FF:000001">
    <property type="entry name" value="Threonine--tRNA ligase"/>
    <property type="match status" value="1"/>
</dbReference>
<dbReference type="PRINTS" id="PR01047">
    <property type="entry name" value="TRNASYNTHTHR"/>
</dbReference>
<evidence type="ECO:0000256" key="13">
    <source>
        <dbReference type="HAMAP-Rule" id="MF_00184"/>
    </source>
</evidence>
<dbReference type="GO" id="GO:0046872">
    <property type="term" value="F:metal ion binding"/>
    <property type="evidence" value="ECO:0007669"/>
    <property type="project" value="UniProtKB-KW"/>
</dbReference>
<dbReference type="EMBL" id="LANU01000003">
    <property type="protein sequence ID" value="KJV63510.1"/>
    <property type="molecule type" value="Genomic_DNA"/>
</dbReference>
<dbReference type="Pfam" id="PF02824">
    <property type="entry name" value="TGS"/>
    <property type="match status" value="1"/>
</dbReference>
<keyword evidence="8 13" id="KW-0067">ATP-binding</keyword>
<gene>
    <name evidence="13 16" type="primary">thrS</name>
    <name evidence="16" type="ORF">EMUCRT_0965</name>
</gene>
<dbReference type="Gene3D" id="3.30.54.20">
    <property type="match status" value="1"/>
</dbReference>
<evidence type="ECO:0000256" key="8">
    <source>
        <dbReference type="ARBA" id="ARBA00022840"/>
    </source>
</evidence>
<dbReference type="PROSITE" id="PS51880">
    <property type="entry name" value="TGS"/>
    <property type="match status" value="1"/>
</dbReference>
<evidence type="ECO:0000259" key="14">
    <source>
        <dbReference type="PROSITE" id="PS50862"/>
    </source>
</evidence>
<feature type="binding site" evidence="13">
    <location>
        <position position="333"/>
    </location>
    <ligand>
        <name>Zn(2+)</name>
        <dbReference type="ChEBI" id="CHEBI:29105"/>
        <note>catalytic</note>
    </ligand>
</feature>
<evidence type="ECO:0000256" key="3">
    <source>
        <dbReference type="ARBA" id="ARBA00022555"/>
    </source>
</evidence>
<evidence type="ECO:0000256" key="11">
    <source>
        <dbReference type="ARBA" id="ARBA00023146"/>
    </source>
</evidence>
<evidence type="ECO:0000313" key="17">
    <source>
        <dbReference type="Proteomes" id="UP000033546"/>
    </source>
</evidence>
<comment type="subunit">
    <text evidence="13">Homodimer.</text>
</comment>
<dbReference type="InterPro" id="IPR033728">
    <property type="entry name" value="ThrRS_core"/>
</dbReference>
<comment type="similarity">
    <text evidence="1 13">Belongs to the class-II aminoacyl-tRNA synthetase family.</text>
</comment>
<dbReference type="InterPro" id="IPR012947">
    <property type="entry name" value="tRNA_SAD"/>
</dbReference>
<dbReference type="Pfam" id="PF00587">
    <property type="entry name" value="tRNA-synt_2b"/>
    <property type="match status" value="1"/>
</dbReference>
<dbReference type="SUPFAM" id="SSF55681">
    <property type="entry name" value="Class II aaRS and biotin synthetases"/>
    <property type="match status" value="1"/>
</dbReference>
<dbReference type="FunFam" id="3.30.930.10:FF:000002">
    <property type="entry name" value="Threonine--tRNA ligase"/>
    <property type="match status" value="1"/>
</dbReference>
<evidence type="ECO:0000256" key="12">
    <source>
        <dbReference type="ARBA" id="ARBA00049515"/>
    </source>
</evidence>
<dbReference type="InterPro" id="IPR018163">
    <property type="entry name" value="Thr/Ala-tRNA-synth_IIc_edit"/>
</dbReference>
<proteinExistence type="inferred from homology"/>
<dbReference type="EC" id="6.1.1.3" evidence="13"/>
<dbReference type="InterPro" id="IPR045864">
    <property type="entry name" value="aa-tRNA-synth_II/BPL/LPL"/>
</dbReference>
<dbReference type="InterPro" id="IPR002314">
    <property type="entry name" value="aa-tRNA-synt_IIb"/>
</dbReference>
<feature type="binding site" evidence="13">
    <location>
        <position position="510"/>
    </location>
    <ligand>
        <name>Zn(2+)</name>
        <dbReference type="ChEBI" id="CHEBI:29105"/>
        <note>catalytic</note>
    </ligand>
</feature>
<keyword evidence="2 13" id="KW-0963">Cytoplasm</keyword>
<evidence type="ECO:0000313" key="16">
    <source>
        <dbReference type="EMBL" id="KJV63510.1"/>
    </source>
</evidence>
<dbReference type="InterPro" id="IPR002320">
    <property type="entry name" value="Thr-tRNA-ligase_IIa"/>
</dbReference>
<dbReference type="RefSeq" id="WP_045805232.1">
    <property type="nucleotide sequence ID" value="NZ_LANU01000003.1"/>
</dbReference>